<dbReference type="SMART" id="SM00530">
    <property type="entry name" value="HTH_XRE"/>
    <property type="match status" value="1"/>
</dbReference>
<feature type="domain" description="HTH cro/C1-type" evidence="2">
    <location>
        <begin position="11"/>
        <end position="66"/>
    </location>
</feature>
<dbReference type="InterPro" id="IPR001387">
    <property type="entry name" value="Cro/C1-type_HTH"/>
</dbReference>
<dbReference type="Gene3D" id="1.10.260.40">
    <property type="entry name" value="lambda repressor-like DNA-binding domains"/>
    <property type="match status" value="1"/>
</dbReference>
<dbReference type="SUPFAM" id="SSF47413">
    <property type="entry name" value="lambda repressor-like DNA-binding domains"/>
    <property type="match status" value="1"/>
</dbReference>
<dbReference type="Proteomes" id="UP000651728">
    <property type="component" value="Unassembled WGS sequence"/>
</dbReference>
<dbReference type="InterPro" id="IPR010982">
    <property type="entry name" value="Lambda_DNA-bd_dom_sf"/>
</dbReference>
<comment type="caution">
    <text evidence="3">The sequence shown here is derived from an EMBL/GenBank/DDBJ whole genome shotgun (WGS) entry which is preliminary data.</text>
</comment>
<accession>A0ABQ4FPU8</accession>
<keyword evidence="4" id="KW-1185">Reference proteome</keyword>
<reference evidence="3 4" key="1">
    <citation type="submission" date="2021-01" db="EMBL/GenBank/DDBJ databases">
        <title>Whole genome shotgun sequence of Microbispora amethystogenes NBRC 101907.</title>
        <authorList>
            <person name="Komaki H."/>
            <person name="Tamura T."/>
        </authorList>
    </citation>
    <scope>NUCLEOTIDE SEQUENCE [LARGE SCALE GENOMIC DNA]</scope>
    <source>
        <strain evidence="3 4">NBRC 101907</strain>
    </source>
</reference>
<evidence type="ECO:0000313" key="3">
    <source>
        <dbReference type="EMBL" id="GIH36841.1"/>
    </source>
</evidence>
<dbReference type="CDD" id="cd00093">
    <property type="entry name" value="HTH_XRE"/>
    <property type="match status" value="1"/>
</dbReference>
<proteinExistence type="predicted"/>
<feature type="coiled-coil region" evidence="1">
    <location>
        <begin position="86"/>
        <end position="113"/>
    </location>
</feature>
<gene>
    <name evidence="3" type="ORF">Mam01_70050</name>
</gene>
<organism evidence="3 4">
    <name type="scientific">Microbispora amethystogenes</name>
    <dbReference type="NCBI Taxonomy" id="1427754"/>
    <lineage>
        <taxon>Bacteria</taxon>
        <taxon>Bacillati</taxon>
        <taxon>Actinomycetota</taxon>
        <taxon>Actinomycetes</taxon>
        <taxon>Streptosporangiales</taxon>
        <taxon>Streptosporangiaceae</taxon>
        <taxon>Microbispora</taxon>
    </lineage>
</organism>
<keyword evidence="1" id="KW-0175">Coiled coil</keyword>
<protein>
    <recommendedName>
        <fullName evidence="2">HTH cro/C1-type domain-containing protein</fullName>
    </recommendedName>
</protein>
<name>A0ABQ4FPU8_9ACTN</name>
<evidence type="ECO:0000313" key="4">
    <source>
        <dbReference type="Proteomes" id="UP000651728"/>
    </source>
</evidence>
<dbReference type="PROSITE" id="PS50943">
    <property type="entry name" value="HTH_CROC1"/>
    <property type="match status" value="1"/>
</dbReference>
<dbReference type="EMBL" id="BOOB01000070">
    <property type="protein sequence ID" value="GIH36841.1"/>
    <property type="molecule type" value="Genomic_DNA"/>
</dbReference>
<dbReference type="RefSeq" id="WP_204289495.1">
    <property type="nucleotide sequence ID" value="NZ_BAABEJ010000032.1"/>
</dbReference>
<sequence length="113" mass="12467">MGDWPAVAKVINERMTTLGLTQKRLAEVSRVSTATLRQIQQGQDKNRQPAVLTAISRALGFPDSYLQEVADKGRAPAVRSDEPAAVAELRDQLADLRERVAAIESRLELIRSD</sequence>
<evidence type="ECO:0000256" key="1">
    <source>
        <dbReference type="SAM" id="Coils"/>
    </source>
</evidence>
<evidence type="ECO:0000259" key="2">
    <source>
        <dbReference type="PROSITE" id="PS50943"/>
    </source>
</evidence>